<protein>
    <submittedName>
        <fullName evidence="2">Flagellar motor switch protein FliM</fullName>
    </submittedName>
</protein>
<sequence>MVSGMQSARIMAEELDQNAITNMFREAAEAEARAAAALPHPVNFAKRASISAEQMQMLVSVNQVFSQSLSINLSARLGAPITLAMVVAERSLFHDFIDTIDFETCYIAQSRFRTPDAGSMLSMDLTLVEPLVHLALGGLTTIPKATQTRELTQIDTAIMEILMGIVCAEMNHMWAPFGLQASYDSRVMPVSARRFFPQSEYILTFTYEMHVGDRQGSLQISLATVIASALLREVDRRDHERIQPAATRRLLQERLGALGVRSTLRLPAFRVLASEILNLRAGTLLESDLPTTTPCLLGMSEGPTWEAQPMLSDQRIAAKLVRPHAPSLPQR</sequence>
<keyword evidence="2" id="KW-0966">Cell projection</keyword>
<organism evidence="2 3">
    <name type="scientific">Granulicella sibirica</name>
    <dbReference type="NCBI Taxonomy" id="2479048"/>
    <lineage>
        <taxon>Bacteria</taxon>
        <taxon>Pseudomonadati</taxon>
        <taxon>Acidobacteriota</taxon>
        <taxon>Terriglobia</taxon>
        <taxon>Terriglobales</taxon>
        <taxon>Acidobacteriaceae</taxon>
        <taxon>Granulicella</taxon>
    </lineage>
</organism>
<evidence type="ECO:0000256" key="1">
    <source>
        <dbReference type="ARBA" id="ARBA00022500"/>
    </source>
</evidence>
<dbReference type="Proteomes" id="UP000289437">
    <property type="component" value="Unassembled WGS sequence"/>
</dbReference>
<dbReference type="GO" id="GO:0071973">
    <property type="term" value="P:bacterial-type flagellum-dependent cell motility"/>
    <property type="evidence" value="ECO:0007669"/>
    <property type="project" value="InterPro"/>
</dbReference>
<dbReference type="InterPro" id="IPR028976">
    <property type="entry name" value="CheC-like_sf"/>
</dbReference>
<comment type="caution">
    <text evidence="2">The sequence shown here is derived from an EMBL/GenBank/DDBJ whole genome shotgun (WGS) entry which is preliminary data.</text>
</comment>
<accession>A0A4Q0T718</accession>
<keyword evidence="2" id="KW-0969">Cilium</keyword>
<dbReference type="Pfam" id="PF02154">
    <property type="entry name" value="FliM"/>
    <property type="match status" value="1"/>
</dbReference>
<dbReference type="AlphaFoldDB" id="A0A4Q0T718"/>
<dbReference type="GO" id="GO:0006935">
    <property type="term" value="P:chemotaxis"/>
    <property type="evidence" value="ECO:0007669"/>
    <property type="project" value="UniProtKB-KW"/>
</dbReference>
<keyword evidence="3" id="KW-1185">Reference proteome</keyword>
<dbReference type="Gene3D" id="3.40.1550.10">
    <property type="entry name" value="CheC-like"/>
    <property type="match status" value="1"/>
</dbReference>
<evidence type="ECO:0000313" key="2">
    <source>
        <dbReference type="EMBL" id="RXH57908.1"/>
    </source>
</evidence>
<dbReference type="GO" id="GO:0003774">
    <property type="term" value="F:cytoskeletal motor activity"/>
    <property type="evidence" value="ECO:0007669"/>
    <property type="project" value="InterPro"/>
</dbReference>
<keyword evidence="1" id="KW-0145">Chemotaxis</keyword>
<proteinExistence type="predicted"/>
<dbReference type="SUPFAM" id="SSF103039">
    <property type="entry name" value="CheC-like"/>
    <property type="match status" value="1"/>
</dbReference>
<dbReference type="EMBL" id="RDSM01000001">
    <property type="protein sequence ID" value="RXH57908.1"/>
    <property type="molecule type" value="Genomic_DNA"/>
</dbReference>
<evidence type="ECO:0000313" key="3">
    <source>
        <dbReference type="Proteomes" id="UP000289437"/>
    </source>
</evidence>
<reference evidence="2 3" key="1">
    <citation type="submission" date="2018-11" db="EMBL/GenBank/DDBJ databases">
        <authorList>
            <person name="Mardanov A.V."/>
            <person name="Ravin N.V."/>
            <person name="Dedysh S.N."/>
        </authorList>
    </citation>
    <scope>NUCLEOTIDE SEQUENCE [LARGE SCALE GENOMIC DNA]</scope>
    <source>
        <strain evidence="2 3">AF10</strain>
    </source>
</reference>
<reference evidence="3" key="2">
    <citation type="submission" date="2019-02" db="EMBL/GenBank/DDBJ databases">
        <title>Granulicella sibirica sp. nov., a psychrotolerant acidobacterium isolated from an organic soil layer in forested tundra, West Siberia.</title>
        <authorList>
            <person name="Oshkin I.Y."/>
            <person name="Kulichevskaya I.S."/>
            <person name="Rijpstra W.I.C."/>
            <person name="Sinninghe Damste J.S."/>
            <person name="Rakitin A.L."/>
            <person name="Ravin N.V."/>
            <person name="Dedysh S.N."/>
        </authorList>
    </citation>
    <scope>NUCLEOTIDE SEQUENCE [LARGE SCALE GENOMIC DNA]</scope>
    <source>
        <strain evidence="3">AF10</strain>
    </source>
</reference>
<name>A0A4Q0T718_9BACT</name>
<keyword evidence="2" id="KW-0282">Flagellum</keyword>
<dbReference type="GO" id="GO:0009425">
    <property type="term" value="C:bacterial-type flagellum basal body"/>
    <property type="evidence" value="ECO:0007669"/>
    <property type="project" value="InterPro"/>
</dbReference>
<gene>
    <name evidence="2" type="ORF">GRAN_1218</name>
</gene>
<dbReference type="InterPro" id="IPR001689">
    <property type="entry name" value="Flag_FliM"/>
</dbReference>